<reference evidence="2" key="1">
    <citation type="submission" date="2022-11" db="EMBL/GenBank/DDBJ databases">
        <authorList>
            <person name="Petersen C."/>
        </authorList>
    </citation>
    <scope>NUCLEOTIDE SEQUENCE</scope>
    <source>
        <strain evidence="2">IBT 20477</strain>
    </source>
</reference>
<comment type="caution">
    <text evidence="2">The sequence shown here is derived from an EMBL/GenBank/DDBJ whole genome shotgun (WGS) entry which is preliminary data.</text>
</comment>
<evidence type="ECO:0000256" key="1">
    <source>
        <dbReference type="SAM" id="MobiDB-lite"/>
    </source>
</evidence>
<proteinExistence type="predicted"/>
<reference evidence="2" key="2">
    <citation type="journal article" date="2023" name="IMA Fungus">
        <title>Comparative genomic study of the Penicillium genus elucidates a diverse pangenome and 15 lateral gene transfer events.</title>
        <authorList>
            <person name="Petersen C."/>
            <person name="Sorensen T."/>
            <person name="Nielsen M.R."/>
            <person name="Sondergaard T.E."/>
            <person name="Sorensen J.L."/>
            <person name="Fitzpatrick D.A."/>
            <person name="Frisvad J.C."/>
            <person name="Nielsen K.L."/>
        </authorList>
    </citation>
    <scope>NUCLEOTIDE SEQUENCE</scope>
    <source>
        <strain evidence="2">IBT 20477</strain>
    </source>
</reference>
<protein>
    <recommendedName>
        <fullName evidence="4">Myb-like domain-containing protein</fullName>
    </recommendedName>
</protein>
<evidence type="ECO:0000313" key="3">
    <source>
        <dbReference type="Proteomes" id="UP001150942"/>
    </source>
</evidence>
<evidence type="ECO:0008006" key="4">
    <source>
        <dbReference type="Google" id="ProtNLM"/>
    </source>
</evidence>
<gene>
    <name evidence="2" type="ORF">N7449_009369</name>
</gene>
<organism evidence="2 3">
    <name type="scientific">Penicillium cf. viridicatum</name>
    <dbReference type="NCBI Taxonomy" id="2972119"/>
    <lineage>
        <taxon>Eukaryota</taxon>
        <taxon>Fungi</taxon>
        <taxon>Dikarya</taxon>
        <taxon>Ascomycota</taxon>
        <taxon>Pezizomycotina</taxon>
        <taxon>Eurotiomycetes</taxon>
        <taxon>Eurotiomycetidae</taxon>
        <taxon>Eurotiales</taxon>
        <taxon>Aspergillaceae</taxon>
        <taxon>Penicillium</taxon>
    </lineage>
</organism>
<feature type="region of interest" description="Disordered" evidence="1">
    <location>
        <begin position="386"/>
        <end position="426"/>
    </location>
</feature>
<evidence type="ECO:0000313" key="2">
    <source>
        <dbReference type="EMBL" id="KAJ5193227.1"/>
    </source>
</evidence>
<dbReference type="OrthoDB" id="3439209at2759"/>
<name>A0A9W9JBV8_9EURO</name>
<feature type="compositionally biased region" description="Polar residues" evidence="1">
    <location>
        <begin position="396"/>
        <end position="424"/>
    </location>
</feature>
<dbReference type="EMBL" id="JAPQKQ010000006">
    <property type="protein sequence ID" value="KAJ5193227.1"/>
    <property type="molecule type" value="Genomic_DNA"/>
</dbReference>
<accession>A0A9W9JBV8</accession>
<dbReference type="AlphaFoldDB" id="A0A9W9JBV8"/>
<dbReference type="Proteomes" id="UP001150942">
    <property type="component" value="Unassembled WGS sequence"/>
</dbReference>
<keyword evidence="3" id="KW-1185">Reference proteome</keyword>
<sequence>MADVLAIPVLRPWIGYPKEYTHEPGKLIPTYSSDFLGTSDDFDKQLLSSPTDWYSVFYPSTSNSPLDFHFLHHPSPTLQTQQRPRNPSKTMLNQHRLSGLPMPPMEDRHYMPLRVEGPRTAAYSQSVSPFTTQLDPSSALSSNGSTYCESDLDSLDQLDEPFTTHTMETHAGLVHPAPRSNMFPVASNPFRLGTEEMPSLSSSGVSGTPRDEQAFSNPQFNVPNPNIANYPMSSPLNHYPHNPHLVPSTITDPNSRPGNWDGYLTWSDCAPSSDDDIWYPTHDPSGSSEDGGWQTHHGYSAPWPVSNAYTSPNECNQPAPHISGPSHGLSMPSFGPTPMTLVPSVPTGSMSHISHFPVCGPYVPSIEATQYQPKPQPMYIGRPQAISSDAEFGSPGQKSAKSLSPSFSTSTNEEQRSPQQSGEDQGSIEAGLHYTDERNAFLIDCKRRGLSYKDIKRVGGFKEAESTLRGRYRTLTKSKDQRVRKPKWQDKDIRLLCQAVTIHAETHDAYSSLSNASMNMNEPPKVSWKKVAEHIWAKGGSYHFGNATCKKKWCEIYNITL</sequence>